<dbReference type="SUPFAM" id="SSF52788">
    <property type="entry name" value="Phosphotyrosine protein phosphatases I"/>
    <property type="match status" value="1"/>
</dbReference>
<dbReference type="InterPro" id="IPR036196">
    <property type="entry name" value="Ptyr_pPase_sf"/>
</dbReference>
<evidence type="ECO:0000256" key="5">
    <source>
        <dbReference type="PIRSR" id="PIRSR617867-1"/>
    </source>
</evidence>
<protein>
    <recommendedName>
        <fullName evidence="2">protein-tyrosine-phosphatase</fullName>
        <ecNumber evidence="2">3.1.3.48</ecNumber>
    </recommendedName>
</protein>
<evidence type="ECO:0000313" key="10">
    <source>
        <dbReference type="Proteomes" id="UP001138621"/>
    </source>
</evidence>
<dbReference type="EC" id="3.1.3.48" evidence="2"/>
<dbReference type="EMBL" id="JAOCDG010000002">
    <property type="protein sequence ID" value="MDH0686780.1"/>
    <property type="molecule type" value="Genomic_DNA"/>
</dbReference>
<evidence type="ECO:0000256" key="3">
    <source>
        <dbReference type="ARBA" id="ARBA00022801"/>
    </source>
</evidence>
<feature type="active site" description="Nucleophile" evidence="5">
    <location>
        <position position="13"/>
    </location>
</feature>
<gene>
    <name evidence="7" type="ORF">G7024_21660</name>
    <name evidence="9" type="ORF">N5C32_01485</name>
    <name evidence="8" type="ORF">N5D09_01610</name>
</gene>
<evidence type="ECO:0000259" key="6">
    <source>
        <dbReference type="SMART" id="SM00226"/>
    </source>
</evidence>
<feature type="active site" description="Nucleophile" evidence="5">
    <location>
        <position position="7"/>
    </location>
</feature>
<evidence type="ECO:0000313" key="8">
    <source>
        <dbReference type="EMBL" id="MDH0686780.1"/>
    </source>
</evidence>
<dbReference type="CDD" id="cd16343">
    <property type="entry name" value="LMWPTP"/>
    <property type="match status" value="1"/>
</dbReference>
<dbReference type="InterPro" id="IPR023485">
    <property type="entry name" value="Ptyr_pPase"/>
</dbReference>
<dbReference type="EMBL" id="JAOCAE010000001">
    <property type="protein sequence ID" value="MDH1234707.1"/>
    <property type="molecule type" value="Genomic_DNA"/>
</dbReference>
<accession>A0A0H3YWK1</accession>
<dbReference type="RefSeq" id="WP_014597103.1">
    <property type="nucleotide sequence ID" value="NZ_AP024722.1"/>
</dbReference>
<dbReference type="Proteomes" id="UP001158500">
    <property type="component" value="Unassembled WGS sequence"/>
</dbReference>
<name>A0A0H3YWK1_STUST</name>
<dbReference type="PANTHER" id="PTHR11717:SF7">
    <property type="entry name" value="LOW MOLECULAR WEIGHT PHOSPHOTYROSINE PROTEIN PHOSPHATASE"/>
    <property type="match status" value="1"/>
</dbReference>
<keyword evidence="3" id="KW-0378">Hydrolase</keyword>
<comment type="similarity">
    <text evidence="1">Belongs to the low molecular weight phosphotyrosine protein phosphatase family.</text>
</comment>
<reference evidence="7" key="1">
    <citation type="submission" date="2020-02" db="EMBL/GenBank/DDBJ databases">
        <title>Synteny-based analysis reveals conserved mechanism for high triclosan tolerance in Pseudomonas, as well as instances of horizontal transfer.</title>
        <authorList>
            <person name="Mcfarland A.G."/>
            <person name="Bertucci H.K."/>
            <person name="Litmann E."/>
            <person name="Shen J."/>
            <person name="Huttenhower C."/>
            <person name="Hartmann E.M."/>
        </authorList>
    </citation>
    <scope>NUCLEOTIDE SEQUENCE</scope>
    <source>
        <strain evidence="7">109A1</strain>
    </source>
</reference>
<comment type="caution">
    <text evidence="7">The sequence shown here is derived from an EMBL/GenBank/DDBJ whole genome shotgun (WGS) entry which is preliminary data.</text>
</comment>
<dbReference type="InterPro" id="IPR017867">
    <property type="entry name" value="Tyr_phospatase_low_mol_wt"/>
</dbReference>
<dbReference type="PRINTS" id="PR00719">
    <property type="entry name" value="LMWPTPASE"/>
</dbReference>
<dbReference type="Proteomes" id="UP001161139">
    <property type="component" value="Unassembled WGS sequence"/>
</dbReference>
<reference evidence="8" key="2">
    <citation type="submission" date="2022-09" db="EMBL/GenBank/DDBJ databases">
        <title>Intensive care unit water sources are persistently colonized with multi-drug resistant bacteria and are the site of extensive horizontal gene transfer of antibiotic resistance genes.</title>
        <authorList>
            <person name="Diorio-Toth L."/>
        </authorList>
    </citation>
    <scope>NUCLEOTIDE SEQUENCE</scope>
    <source>
        <strain evidence="8">GD03864</strain>
        <strain evidence="9">GD03947</strain>
    </source>
</reference>
<dbReference type="Gene3D" id="3.40.50.2300">
    <property type="match status" value="1"/>
</dbReference>
<dbReference type="Proteomes" id="UP001138621">
    <property type="component" value="Unassembled WGS sequence"/>
</dbReference>
<sequence>MKVLFVCMGNICRSPTAEGVFRQRIEQAGLGARVEIDSAGTGDWHVGKAPDQRACEAARRRGYTLDALRARQVSIADFQRFDLILAMDHDNLARLQALRPKHGAKAEVDLLLRRYGLGCDVVPDPYYGEADGFDNVLNLIEEASDALLAEIKGRL</sequence>
<evidence type="ECO:0000256" key="4">
    <source>
        <dbReference type="ARBA" id="ARBA00022912"/>
    </source>
</evidence>
<evidence type="ECO:0000313" key="7">
    <source>
        <dbReference type="EMBL" id="MBA1307004.1"/>
    </source>
</evidence>
<evidence type="ECO:0000313" key="9">
    <source>
        <dbReference type="EMBL" id="MDH1234707.1"/>
    </source>
</evidence>
<dbReference type="Pfam" id="PF01451">
    <property type="entry name" value="LMWPc"/>
    <property type="match status" value="1"/>
</dbReference>
<feature type="active site" description="Proton donor" evidence="5">
    <location>
        <position position="124"/>
    </location>
</feature>
<organism evidence="7 10">
    <name type="scientific">Stutzerimonas stutzeri</name>
    <name type="common">Pseudomonas stutzeri</name>
    <dbReference type="NCBI Taxonomy" id="316"/>
    <lineage>
        <taxon>Bacteria</taxon>
        <taxon>Pseudomonadati</taxon>
        <taxon>Pseudomonadota</taxon>
        <taxon>Gammaproteobacteria</taxon>
        <taxon>Pseudomonadales</taxon>
        <taxon>Pseudomonadaceae</taxon>
        <taxon>Stutzerimonas</taxon>
    </lineage>
</organism>
<evidence type="ECO:0000256" key="1">
    <source>
        <dbReference type="ARBA" id="ARBA00011063"/>
    </source>
</evidence>
<evidence type="ECO:0000256" key="2">
    <source>
        <dbReference type="ARBA" id="ARBA00013064"/>
    </source>
</evidence>
<dbReference type="AlphaFoldDB" id="A0A0H3YWK1"/>
<dbReference type="EMBL" id="JAAMRD010000024">
    <property type="protein sequence ID" value="MBA1307004.1"/>
    <property type="molecule type" value="Genomic_DNA"/>
</dbReference>
<dbReference type="InterPro" id="IPR050438">
    <property type="entry name" value="LMW_PTPase"/>
</dbReference>
<dbReference type="SMART" id="SM00226">
    <property type="entry name" value="LMWPc"/>
    <property type="match status" value="1"/>
</dbReference>
<dbReference type="PANTHER" id="PTHR11717">
    <property type="entry name" value="LOW MOLECULAR WEIGHT PROTEIN TYROSINE PHOSPHATASE"/>
    <property type="match status" value="1"/>
</dbReference>
<feature type="domain" description="Phosphotyrosine protein phosphatase I" evidence="6">
    <location>
        <begin position="1"/>
        <end position="150"/>
    </location>
</feature>
<proteinExistence type="inferred from homology"/>
<dbReference type="GeneID" id="75215132"/>
<keyword evidence="4" id="KW-0904">Protein phosphatase</keyword>
<dbReference type="FunFam" id="3.40.50.2300:FF:000113">
    <property type="entry name" value="Low molecular weight protein-tyrosine-phosphatase"/>
    <property type="match status" value="1"/>
</dbReference>
<dbReference type="GO" id="GO:0004725">
    <property type="term" value="F:protein tyrosine phosphatase activity"/>
    <property type="evidence" value="ECO:0007669"/>
    <property type="project" value="UniProtKB-EC"/>
</dbReference>